<dbReference type="CDD" id="cd05403">
    <property type="entry name" value="NT_KNTase_like"/>
    <property type="match status" value="1"/>
</dbReference>
<evidence type="ECO:0000256" key="3">
    <source>
        <dbReference type="ARBA" id="ARBA00035126"/>
    </source>
</evidence>
<proteinExistence type="predicted"/>
<dbReference type="SUPFAM" id="SSF81301">
    <property type="entry name" value="Nucleotidyltransferase"/>
    <property type="match status" value="1"/>
</dbReference>
<dbReference type="GO" id="GO:0009012">
    <property type="term" value="F:aminoglycoside 3''-adenylyltransferase activity"/>
    <property type="evidence" value="ECO:0007669"/>
    <property type="project" value="UniProtKB-EC"/>
</dbReference>
<dbReference type="InterPro" id="IPR024172">
    <property type="entry name" value="AadA/Aad9"/>
</dbReference>
<evidence type="ECO:0000313" key="10">
    <source>
        <dbReference type="Proteomes" id="UP000438991"/>
    </source>
</evidence>
<evidence type="ECO:0000256" key="5">
    <source>
        <dbReference type="ARBA" id="ARBA00047831"/>
    </source>
</evidence>
<evidence type="ECO:0000256" key="4">
    <source>
        <dbReference type="ARBA" id="ARBA00035252"/>
    </source>
</evidence>
<dbReference type="InterPro" id="IPR043519">
    <property type="entry name" value="NT_sf"/>
</dbReference>
<comment type="caution">
    <text evidence="9">The sequence shown here is derived from an EMBL/GenBank/DDBJ whole genome shotgun (WGS) entry which is preliminary data.</text>
</comment>
<accession>A0A327K0M6</accession>
<organism evidence="9 10">
    <name type="scientific">Rhodoplanes serenus</name>
    <dbReference type="NCBI Taxonomy" id="200615"/>
    <lineage>
        <taxon>Bacteria</taxon>
        <taxon>Pseudomonadati</taxon>
        <taxon>Pseudomonadota</taxon>
        <taxon>Alphaproteobacteria</taxon>
        <taxon>Hyphomicrobiales</taxon>
        <taxon>Nitrobacteraceae</taxon>
        <taxon>Rhodoplanes</taxon>
    </lineage>
</organism>
<dbReference type="PIRSF" id="PIRSF000819">
    <property type="entry name" value="Streptomycin_3-adenylyltransf"/>
    <property type="match status" value="1"/>
</dbReference>
<dbReference type="EMBL" id="WNKV01000005">
    <property type="protein sequence ID" value="MTW16335.1"/>
    <property type="molecule type" value="Genomic_DNA"/>
</dbReference>
<dbReference type="Pfam" id="PF01909">
    <property type="entry name" value="NTP_transf_2"/>
    <property type="match status" value="1"/>
</dbReference>
<dbReference type="Gene3D" id="3.30.460.10">
    <property type="entry name" value="Beta Polymerase, domain 2"/>
    <property type="match status" value="1"/>
</dbReference>
<evidence type="ECO:0000256" key="1">
    <source>
        <dbReference type="ARBA" id="ARBA00022679"/>
    </source>
</evidence>
<name>A0A327K0M6_9BRAD</name>
<dbReference type="Proteomes" id="UP000438991">
    <property type="component" value="Unassembled WGS sequence"/>
</dbReference>
<feature type="domain" description="Adenylyltransferase AadA C-terminal" evidence="8">
    <location>
        <begin position="147"/>
        <end position="248"/>
    </location>
</feature>
<evidence type="ECO:0000256" key="6">
    <source>
        <dbReference type="ARBA" id="ARBA00048566"/>
    </source>
</evidence>
<reference evidence="9 10" key="1">
    <citation type="submission" date="2019-11" db="EMBL/GenBank/DDBJ databases">
        <title>Whole-genome sequence of Rhodoplanes serenus DSM 18633, type strain.</title>
        <authorList>
            <person name="Kyndt J.A."/>
            <person name="Meyer T.E."/>
        </authorList>
    </citation>
    <scope>NUCLEOTIDE SEQUENCE [LARGE SCALE GENOMIC DNA]</scope>
    <source>
        <strain evidence="9 10">DSM 18633</strain>
    </source>
</reference>
<protein>
    <recommendedName>
        <fullName evidence="4">Aminoglycoside (3'') (9) adenylyltransferase</fullName>
        <ecNumber evidence="3">2.7.7.47</ecNumber>
    </recommendedName>
</protein>
<evidence type="ECO:0000259" key="7">
    <source>
        <dbReference type="Pfam" id="PF01909"/>
    </source>
</evidence>
<feature type="domain" description="Polymerase nucleotidyl transferase" evidence="7">
    <location>
        <begin position="8"/>
        <end position="71"/>
    </location>
</feature>
<sequence length="258" mass="27871">MAIPPEAREVADRVADLLGDGLLGLYLHGSAMDGGLRPQSDIDLLAIVTRPLGEAERARLAATLLRLSGRHPARPGGPRCIEMLVVLRSDLAGPGAPTRAEFLYGEWLRDIVEAGRLPQPGRDPEITLVLAQARERARPLVGPAATELISAISPPQIRQAMRDGLPRLIDSLSGDERNVLLTLARMWRTATMGDFLGKDVAAAWAVTAAQPRLPAAVADTLTYARAAYRGDLHDDWTDRQVEALHAADCLHQRVVACL</sequence>
<evidence type="ECO:0000313" key="9">
    <source>
        <dbReference type="EMBL" id="MTW16335.1"/>
    </source>
</evidence>
<dbReference type="GO" id="GO:0046677">
    <property type="term" value="P:response to antibiotic"/>
    <property type="evidence" value="ECO:0007669"/>
    <property type="project" value="UniProtKB-KW"/>
</dbReference>
<keyword evidence="1" id="KW-0808">Transferase</keyword>
<dbReference type="AlphaFoldDB" id="A0A327K0M6"/>
<dbReference type="InterPro" id="IPR002934">
    <property type="entry name" value="Polymerase_NTP_transf_dom"/>
</dbReference>
<dbReference type="InterPro" id="IPR025184">
    <property type="entry name" value="AadA_C"/>
</dbReference>
<evidence type="ECO:0000259" key="8">
    <source>
        <dbReference type="Pfam" id="PF13427"/>
    </source>
</evidence>
<comment type="catalytic activity">
    <reaction evidence="5">
        <text>spectinomycin + ATP = 9-O-adenylylspectinomycin + diphosphate</text>
        <dbReference type="Rhea" id="RHEA:63228"/>
        <dbReference type="ChEBI" id="CHEBI:30616"/>
        <dbReference type="ChEBI" id="CHEBI:33019"/>
        <dbReference type="ChEBI" id="CHEBI:146260"/>
        <dbReference type="ChEBI" id="CHEBI:146261"/>
    </reaction>
</comment>
<evidence type="ECO:0000256" key="2">
    <source>
        <dbReference type="ARBA" id="ARBA00023251"/>
    </source>
</evidence>
<dbReference type="Pfam" id="PF13427">
    <property type="entry name" value="AadA_C"/>
    <property type="match status" value="1"/>
</dbReference>
<comment type="catalytic activity">
    <reaction evidence="6">
        <text>streptomycin + ATP = 3''-O-adenylylstreptomycin + diphosphate</text>
        <dbReference type="Rhea" id="RHEA:20245"/>
        <dbReference type="ChEBI" id="CHEBI:30616"/>
        <dbReference type="ChEBI" id="CHEBI:33019"/>
        <dbReference type="ChEBI" id="CHEBI:58007"/>
        <dbReference type="ChEBI" id="CHEBI:58605"/>
        <dbReference type="EC" id="2.7.7.47"/>
    </reaction>
</comment>
<dbReference type="EC" id="2.7.7.47" evidence="3"/>
<keyword evidence="2" id="KW-0046">Antibiotic resistance</keyword>
<dbReference type="GO" id="GO:0070566">
    <property type="term" value="F:adenylyltransferase activity"/>
    <property type="evidence" value="ECO:0007669"/>
    <property type="project" value="InterPro"/>
</dbReference>
<gene>
    <name evidence="9" type="ORF">GJ689_08935</name>
</gene>